<dbReference type="InterPro" id="IPR000073">
    <property type="entry name" value="AB_hydrolase_1"/>
</dbReference>
<keyword evidence="3" id="KW-1185">Reference proteome</keyword>
<dbReference type="InterPro" id="IPR029058">
    <property type="entry name" value="AB_hydrolase_fold"/>
</dbReference>
<dbReference type="AlphaFoldDB" id="A0A833QNX2"/>
<protein>
    <submittedName>
        <fullName evidence="2">2-hydroxy-6-oxo-6-phenylhexa-2,4-dienoate hydrolase</fullName>
    </submittedName>
</protein>
<dbReference type="OrthoDB" id="6431331at2759"/>
<dbReference type="InterPro" id="IPR052370">
    <property type="entry name" value="Meta-cleavage_hydrolase"/>
</dbReference>
<dbReference type="PANTHER" id="PTHR43139:SF52">
    <property type="entry name" value="SI:DKEY-122A22.2"/>
    <property type="match status" value="1"/>
</dbReference>
<dbReference type="SUPFAM" id="SSF53474">
    <property type="entry name" value="alpha/beta-Hydrolases"/>
    <property type="match status" value="1"/>
</dbReference>
<organism evidence="2 3">
    <name type="scientific">Carex littledalei</name>
    <dbReference type="NCBI Taxonomy" id="544730"/>
    <lineage>
        <taxon>Eukaryota</taxon>
        <taxon>Viridiplantae</taxon>
        <taxon>Streptophyta</taxon>
        <taxon>Embryophyta</taxon>
        <taxon>Tracheophyta</taxon>
        <taxon>Spermatophyta</taxon>
        <taxon>Magnoliopsida</taxon>
        <taxon>Liliopsida</taxon>
        <taxon>Poales</taxon>
        <taxon>Cyperaceae</taxon>
        <taxon>Cyperoideae</taxon>
        <taxon>Cariceae</taxon>
        <taxon>Carex</taxon>
        <taxon>Carex subgen. Euthyceras</taxon>
    </lineage>
</organism>
<name>A0A833QNX2_9POAL</name>
<dbReference type="PANTHER" id="PTHR43139">
    <property type="entry name" value="SI:DKEY-122A22.2"/>
    <property type="match status" value="1"/>
</dbReference>
<dbReference type="PRINTS" id="PR00111">
    <property type="entry name" value="ABHYDROLASE"/>
</dbReference>
<feature type="domain" description="AB hydrolase-1" evidence="1">
    <location>
        <begin position="58"/>
        <end position="289"/>
    </location>
</feature>
<dbReference type="GO" id="GO:0016787">
    <property type="term" value="F:hydrolase activity"/>
    <property type="evidence" value="ECO:0007669"/>
    <property type="project" value="UniProtKB-KW"/>
</dbReference>
<evidence type="ECO:0000313" key="2">
    <source>
        <dbReference type="EMBL" id="KAF3326544.1"/>
    </source>
</evidence>
<reference evidence="2" key="1">
    <citation type="submission" date="2020-01" db="EMBL/GenBank/DDBJ databases">
        <title>Genome sequence of Kobresia littledalei, the first chromosome-level genome in the family Cyperaceae.</title>
        <authorList>
            <person name="Qu G."/>
        </authorList>
    </citation>
    <scope>NUCLEOTIDE SEQUENCE</scope>
    <source>
        <strain evidence="2">C.B.Clarke</strain>
        <tissue evidence="2">Leaf</tissue>
    </source>
</reference>
<sequence>MGFSIVSLMNSMFRRSFVSAGLRPDTVSVDSDTTIHCWIPSSLPVSNESKESNPNPKPMLLLIPGFGLHAVWHWNAQVGPLSRHFDIIVPDLIFFGGSTTSSSLRSEVFQAESFTRLLDVLGVADRQLYIAGTSYGGFVAYNMAHSLGPERVKRVVIASSDLLKSEEDDKELMARGGVENLVDLMLPKDTKTLKSLLGLTTYRAPKFMPEFLLRDIKRENNEKKLEILNGLIVGTKDFELAPLQQDVLVIWGEGDQIFSVDKAYKMKEKLGHKARLEILPKTGHMPHQEDSKRFNNFLLNFLLDTSKP</sequence>
<evidence type="ECO:0000313" key="3">
    <source>
        <dbReference type="Proteomes" id="UP000623129"/>
    </source>
</evidence>
<evidence type="ECO:0000259" key="1">
    <source>
        <dbReference type="Pfam" id="PF00561"/>
    </source>
</evidence>
<dbReference type="Pfam" id="PF00561">
    <property type="entry name" value="Abhydrolase_1"/>
    <property type="match status" value="1"/>
</dbReference>
<dbReference type="EMBL" id="SWLB01000018">
    <property type="protein sequence ID" value="KAF3326544.1"/>
    <property type="molecule type" value="Genomic_DNA"/>
</dbReference>
<accession>A0A833QNX2</accession>
<dbReference type="Proteomes" id="UP000623129">
    <property type="component" value="Unassembled WGS sequence"/>
</dbReference>
<gene>
    <name evidence="2" type="ORF">FCM35_KLT08174</name>
</gene>
<proteinExistence type="predicted"/>
<comment type="caution">
    <text evidence="2">The sequence shown here is derived from an EMBL/GenBank/DDBJ whole genome shotgun (WGS) entry which is preliminary data.</text>
</comment>
<keyword evidence="2" id="KW-0378">Hydrolase</keyword>
<dbReference type="Gene3D" id="3.40.50.1820">
    <property type="entry name" value="alpha/beta hydrolase"/>
    <property type="match status" value="1"/>
</dbReference>